<sequence length="484" mass="55261">MSKLLTSGVNPDLQTKKDIYEYDLHRLRLQQVCSALRSLIFADPIFWMALYIDRVDPSGQVKSQIPVNKNLVPEHFKMVKTRSINIHFALPCTGKHTSLADTIWTQMLKQQASWRTLLLSANNMCRENERCLQSMLQGDFLGSASRIVKLAASKKEGEYPGCGMLHDMIKIALAKEMRSIGVQAPASITSWRDNNLRLLDIRTEENNTRNWSKFFDSCVRLEDFTWRRRAPMRATRIVTLPNLRSFTTYTTNFMPPIAAPNLSSLTVLDSAYAFTSNQFDDLVGAGLTTPHMRSLDLLVNPTRNMDVEDLFRRCPNLETFRVSTHDTRTALYGAVAARGRLQFLLFGARTLEEVKFAHGPPTNTQAEAARRRYEGLRRMAFKVESNKFLFEPRAARLVVSRFPADFTFGDEDQAELIEENGMDVEKTRVYDQGFNPMRLTSTSEAYMVLIVLSTDATGTNAVLTRGWYYNGRRYNVFRDRPGRA</sequence>
<dbReference type="EMBL" id="JAWWNJ010000085">
    <property type="protein sequence ID" value="KAK7001027.1"/>
    <property type="molecule type" value="Genomic_DNA"/>
</dbReference>
<proteinExistence type="predicted"/>
<organism evidence="1 2">
    <name type="scientific">Favolaschia claudopus</name>
    <dbReference type="NCBI Taxonomy" id="2862362"/>
    <lineage>
        <taxon>Eukaryota</taxon>
        <taxon>Fungi</taxon>
        <taxon>Dikarya</taxon>
        <taxon>Basidiomycota</taxon>
        <taxon>Agaricomycotina</taxon>
        <taxon>Agaricomycetes</taxon>
        <taxon>Agaricomycetidae</taxon>
        <taxon>Agaricales</taxon>
        <taxon>Marasmiineae</taxon>
        <taxon>Mycenaceae</taxon>
        <taxon>Favolaschia</taxon>
    </lineage>
</organism>
<keyword evidence="2" id="KW-1185">Reference proteome</keyword>
<dbReference type="InterPro" id="IPR032675">
    <property type="entry name" value="LRR_dom_sf"/>
</dbReference>
<accession>A0AAW0A532</accession>
<evidence type="ECO:0000313" key="2">
    <source>
        <dbReference type="Proteomes" id="UP001362999"/>
    </source>
</evidence>
<protein>
    <submittedName>
        <fullName evidence="1">Uncharacterized protein</fullName>
    </submittedName>
</protein>
<dbReference type="SUPFAM" id="SSF52047">
    <property type="entry name" value="RNI-like"/>
    <property type="match status" value="1"/>
</dbReference>
<dbReference type="Proteomes" id="UP001362999">
    <property type="component" value="Unassembled WGS sequence"/>
</dbReference>
<evidence type="ECO:0000313" key="1">
    <source>
        <dbReference type="EMBL" id="KAK7001027.1"/>
    </source>
</evidence>
<comment type="caution">
    <text evidence="1">The sequence shown here is derived from an EMBL/GenBank/DDBJ whole genome shotgun (WGS) entry which is preliminary data.</text>
</comment>
<dbReference type="Gene3D" id="3.80.10.10">
    <property type="entry name" value="Ribonuclease Inhibitor"/>
    <property type="match status" value="1"/>
</dbReference>
<reference evidence="1 2" key="1">
    <citation type="journal article" date="2024" name="J Genomics">
        <title>Draft genome sequencing and assembly of Favolaschia claudopus CIRM-BRFM 2984 isolated from oak limbs.</title>
        <authorList>
            <person name="Navarro D."/>
            <person name="Drula E."/>
            <person name="Chaduli D."/>
            <person name="Cazenave R."/>
            <person name="Ahrendt S."/>
            <person name="Wang J."/>
            <person name="Lipzen A."/>
            <person name="Daum C."/>
            <person name="Barry K."/>
            <person name="Grigoriev I.V."/>
            <person name="Favel A."/>
            <person name="Rosso M.N."/>
            <person name="Martin F."/>
        </authorList>
    </citation>
    <scope>NUCLEOTIDE SEQUENCE [LARGE SCALE GENOMIC DNA]</scope>
    <source>
        <strain evidence="1 2">CIRM-BRFM 2984</strain>
    </source>
</reference>
<dbReference type="AlphaFoldDB" id="A0AAW0A532"/>
<gene>
    <name evidence="1" type="ORF">R3P38DRAFT_2796512</name>
</gene>
<name>A0AAW0A532_9AGAR</name>